<sequence>MSAVGKGKATTDDYAWWGQSRWPEFCFTFISGLAPEEVLRRLRLTEDREQEGFATIEVGDADGGSIMVEWAGHAGIIHDVVRTLSLGTSMASVTRNVNHHSRFVHAIDGRVVASLDPMFPNWAFSDEPERLRQDLDDLGMLPQRGPDDEDGFFARYIEAALALAEQRTGVRLEPRHLQASALRYRASIARYYDPPHGAFPELA</sequence>
<dbReference type="EMBL" id="JBHMQT010000013">
    <property type="protein sequence ID" value="MFC0862404.1"/>
    <property type="molecule type" value="Genomic_DNA"/>
</dbReference>
<keyword evidence="2" id="KW-1185">Reference proteome</keyword>
<protein>
    <submittedName>
        <fullName evidence="1">DUF6461 domain-containing protein</fullName>
    </submittedName>
</protein>
<dbReference type="RefSeq" id="WP_394300616.1">
    <property type="nucleotide sequence ID" value="NZ_JBHMQT010000013.1"/>
</dbReference>
<dbReference type="Pfam" id="PF20062">
    <property type="entry name" value="DUF6461"/>
    <property type="match status" value="1"/>
</dbReference>
<gene>
    <name evidence="1" type="ORF">ACFHYQ_08850</name>
</gene>
<proteinExistence type="predicted"/>
<comment type="caution">
    <text evidence="1">The sequence shown here is derived from an EMBL/GenBank/DDBJ whole genome shotgun (WGS) entry which is preliminary data.</text>
</comment>
<accession>A0ABV6U1R9</accession>
<dbReference type="Proteomes" id="UP001589870">
    <property type="component" value="Unassembled WGS sequence"/>
</dbReference>
<dbReference type="InterPro" id="IPR045592">
    <property type="entry name" value="DUF6461"/>
</dbReference>
<organism evidence="1 2">
    <name type="scientific">Sphaerimonospora cavernae</name>
    <dbReference type="NCBI Taxonomy" id="1740611"/>
    <lineage>
        <taxon>Bacteria</taxon>
        <taxon>Bacillati</taxon>
        <taxon>Actinomycetota</taxon>
        <taxon>Actinomycetes</taxon>
        <taxon>Streptosporangiales</taxon>
        <taxon>Streptosporangiaceae</taxon>
        <taxon>Sphaerimonospora</taxon>
    </lineage>
</organism>
<evidence type="ECO:0000313" key="1">
    <source>
        <dbReference type="EMBL" id="MFC0862404.1"/>
    </source>
</evidence>
<reference evidence="1 2" key="1">
    <citation type="submission" date="2024-09" db="EMBL/GenBank/DDBJ databases">
        <authorList>
            <person name="Sun Q."/>
            <person name="Mori K."/>
        </authorList>
    </citation>
    <scope>NUCLEOTIDE SEQUENCE [LARGE SCALE GENOMIC DNA]</scope>
    <source>
        <strain evidence="1 2">TBRC 1851</strain>
    </source>
</reference>
<name>A0ABV6U1R9_9ACTN</name>
<evidence type="ECO:0000313" key="2">
    <source>
        <dbReference type="Proteomes" id="UP001589870"/>
    </source>
</evidence>